<dbReference type="PANTHER" id="PTHR36139:SF1">
    <property type="entry name" value="SUCCINATE DEHYDROGENASE SUBUNIT 5, MITOCHONDRIAL"/>
    <property type="match status" value="1"/>
</dbReference>
<dbReference type="Pfam" id="PF14290">
    <property type="entry name" value="SDH5_plant"/>
    <property type="match status" value="1"/>
</dbReference>
<protein>
    <submittedName>
        <fullName evidence="1">Uncharacterized protein</fullName>
    </submittedName>
</protein>
<proteinExistence type="predicted"/>
<dbReference type="OrthoDB" id="1910373at2759"/>
<dbReference type="PANTHER" id="PTHR36139">
    <property type="entry name" value="SUCCINATE DEHYDROGENASE SUBUNIT 5, MITOCHONDRIAL"/>
    <property type="match status" value="1"/>
</dbReference>
<gene>
    <name evidence="1" type="ordered locus">AALP_Aa6g163600</name>
</gene>
<evidence type="ECO:0000313" key="2">
    <source>
        <dbReference type="Proteomes" id="UP000029120"/>
    </source>
</evidence>
<dbReference type="GO" id="GO:0006099">
    <property type="term" value="P:tricarboxylic acid cycle"/>
    <property type="evidence" value="ECO:0007669"/>
    <property type="project" value="InterPro"/>
</dbReference>
<dbReference type="Proteomes" id="UP000029120">
    <property type="component" value="Chromosome 6"/>
</dbReference>
<keyword evidence="2" id="KW-1185">Reference proteome</keyword>
<dbReference type="EMBL" id="CM002874">
    <property type="protein sequence ID" value="KFK31827.1"/>
    <property type="molecule type" value="Genomic_DNA"/>
</dbReference>
<dbReference type="InterPro" id="IPR025397">
    <property type="entry name" value="SDH5"/>
</dbReference>
<dbReference type="AlphaFoldDB" id="A0A087GPM5"/>
<evidence type="ECO:0000313" key="1">
    <source>
        <dbReference type="EMBL" id="KFK31827.1"/>
    </source>
</evidence>
<dbReference type="GO" id="GO:0045273">
    <property type="term" value="C:respiratory chain complex II (succinate dehydrogenase)"/>
    <property type="evidence" value="ECO:0007669"/>
    <property type="project" value="InterPro"/>
</dbReference>
<dbReference type="eggNOG" id="ENOG502QQK1">
    <property type="taxonomic scope" value="Eukaryota"/>
</dbReference>
<accession>A0A087GPM5</accession>
<organism evidence="1 2">
    <name type="scientific">Arabis alpina</name>
    <name type="common">Alpine rock-cress</name>
    <dbReference type="NCBI Taxonomy" id="50452"/>
    <lineage>
        <taxon>Eukaryota</taxon>
        <taxon>Viridiplantae</taxon>
        <taxon>Streptophyta</taxon>
        <taxon>Embryophyta</taxon>
        <taxon>Tracheophyta</taxon>
        <taxon>Spermatophyta</taxon>
        <taxon>Magnoliopsida</taxon>
        <taxon>eudicotyledons</taxon>
        <taxon>Gunneridae</taxon>
        <taxon>Pentapetalae</taxon>
        <taxon>rosids</taxon>
        <taxon>malvids</taxon>
        <taxon>Brassicales</taxon>
        <taxon>Brassicaceae</taxon>
        <taxon>Arabideae</taxon>
        <taxon>Arabis</taxon>
    </lineage>
</organism>
<name>A0A087GPM5_ARAAL</name>
<reference evidence="2" key="1">
    <citation type="journal article" date="2015" name="Nat. Plants">
        <title>Genome expansion of Arabis alpina linked with retrotransposition and reduced symmetric DNA methylation.</title>
        <authorList>
            <person name="Willing E.M."/>
            <person name="Rawat V."/>
            <person name="Mandakova T."/>
            <person name="Maumus F."/>
            <person name="James G.V."/>
            <person name="Nordstroem K.J."/>
            <person name="Becker C."/>
            <person name="Warthmann N."/>
            <person name="Chica C."/>
            <person name="Szarzynska B."/>
            <person name="Zytnicki M."/>
            <person name="Albani M.C."/>
            <person name="Kiefer C."/>
            <person name="Bergonzi S."/>
            <person name="Castaings L."/>
            <person name="Mateos J.L."/>
            <person name="Berns M.C."/>
            <person name="Bujdoso N."/>
            <person name="Piofczyk T."/>
            <person name="de Lorenzo L."/>
            <person name="Barrero-Sicilia C."/>
            <person name="Mateos I."/>
            <person name="Piednoel M."/>
            <person name="Hagmann J."/>
            <person name="Chen-Min-Tao R."/>
            <person name="Iglesias-Fernandez R."/>
            <person name="Schuster S.C."/>
            <person name="Alonso-Blanco C."/>
            <person name="Roudier F."/>
            <person name="Carbonero P."/>
            <person name="Paz-Ares J."/>
            <person name="Davis S.J."/>
            <person name="Pecinka A."/>
            <person name="Quesneville H."/>
            <person name="Colot V."/>
            <person name="Lysak M.A."/>
            <person name="Weigel D."/>
            <person name="Coupland G."/>
            <person name="Schneeberger K."/>
        </authorList>
    </citation>
    <scope>NUCLEOTIDE SEQUENCE [LARGE SCALE GENOMIC DNA]</scope>
    <source>
        <strain evidence="2">cv. Pajares</strain>
    </source>
</reference>
<sequence length="107" mass="12259">MELDESIGMSGENVKPLPNDITNALPTAYQRYSDYREAFGPEEVYLKKKLELEELGTKMIHLKMRCSSLGSEWGKVLMCSFGYSFLIFWHCIDITIHIHVKLKLACG</sequence>
<dbReference type="Gramene" id="KFK31827">
    <property type="protein sequence ID" value="KFK31827"/>
    <property type="gene ID" value="AALP_AA6G163600"/>
</dbReference>